<proteinExistence type="inferred from homology"/>
<dbReference type="STRING" id="50376.A0A517LLD6"/>
<evidence type="ECO:0000256" key="3">
    <source>
        <dbReference type="ARBA" id="ARBA00005085"/>
    </source>
</evidence>
<feature type="compositionally biased region" description="Polar residues" evidence="9">
    <location>
        <begin position="931"/>
        <end position="940"/>
    </location>
</feature>
<evidence type="ECO:0000256" key="2">
    <source>
        <dbReference type="ARBA" id="ARBA00004370"/>
    </source>
</evidence>
<dbReference type="EMBL" id="CP042199">
    <property type="protein sequence ID" value="QDS76453.1"/>
    <property type="molecule type" value="Genomic_DNA"/>
</dbReference>
<dbReference type="PANTHER" id="PTHR12561">
    <property type="entry name" value="LIPOATE-PROTEIN LIGASE"/>
    <property type="match status" value="1"/>
</dbReference>
<name>A0A517LLD6_9PEZI</name>
<dbReference type="Gene3D" id="2.120.10.80">
    <property type="entry name" value="Kelch-type beta propeller"/>
    <property type="match status" value="2"/>
</dbReference>
<dbReference type="GO" id="GO:0017118">
    <property type="term" value="F:lipoyltransferase activity"/>
    <property type="evidence" value="ECO:0007669"/>
    <property type="project" value="TreeGrafter"/>
</dbReference>
<dbReference type="OrthoDB" id="201621at2759"/>
<evidence type="ECO:0000256" key="4">
    <source>
        <dbReference type="ARBA" id="ARBA00008242"/>
    </source>
</evidence>
<feature type="compositionally biased region" description="Low complexity" evidence="9">
    <location>
        <begin position="941"/>
        <end position="958"/>
    </location>
</feature>
<keyword evidence="13" id="KW-1185">Reference proteome</keyword>
<feature type="compositionally biased region" description="Polar residues" evidence="9">
    <location>
        <begin position="979"/>
        <end position="990"/>
    </location>
</feature>
<dbReference type="SUPFAM" id="SSF55681">
    <property type="entry name" value="Class II aaRS and biotin synthetases"/>
    <property type="match status" value="1"/>
</dbReference>
<evidence type="ECO:0000256" key="7">
    <source>
        <dbReference type="ARBA" id="ARBA00022989"/>
    </source>
</evidence>
<dbReference type="SUPFAM" id="SSF161084">
    <property type="entry name" value="MAPEG domain-like"/>
    <property type="match status" value="1"/>
</dbReference>
<evidence type="ECO:0000259" key="11">
    <source>
        <dbReference type="PROSITE" id="PS51733"/>
    </source>
</evidence>
<dbReference type="PROSITE" id="PS51733">
    <property type="entry name" value="BPL_LPL_CATALYTIC"/>
    <property type="match status" value="1"/>
</dbReference>
<evidence type="ECO:0000256" key="6">
    <source>
        <dbReference type="ARBA" id="ARBA00022692"/>
    </source>
</evidence>
<feature type="compositionally biased region" description="Basic and acidic residues" evidence="9">
    <location>
        <begin position="1021"/>
        <end position="1036"/>
    </location>
</feature>
<feature type="region of interest" description="Disordered" evidence="9">
    <location>
        <begin position="880"/>
        <end position="918"/>
    </location>
</feature>
<evidence type="ECO:0000256" key="1">
    <source>
        <dbReference type="ARBA" id="ARBA00003253"/>
    </source>
</evidence>
<dbReference type="InterPro" id="IPR001129">
    <property type="entry name" value="Membr-assoc_MAPEG"/>
</dbReference>
<sequence length="1043" mass="114283">MSHSTPIQNILYAWTLAFAPHVLKLVILTIGGHKWDNKKGRHNMSDPKSIRASPAVVARAQRADAAHQNGMESFPLFAAATLAAVYAGVDVGEVSGLQRAYLGLRLLYNIIFIVGGNDAVALLRTIVWGGSVYTSISLLLKSSRALAGKGMNNECIVIGRNQNPWLEANLNLVSGFKRTTKEVESVPLIRRRSGGGTVFHDHGNTNWSVICDLNEFTRDKHAEMIVRALRKLDIKRARVNERHDVVLDQGEQESAVDPNDTHLTPFTTAPAKVPFLKVSGSAYKLARNRALHHGTALLQSPNLEKIPLYLRSPMKPFISAKGVESVSSPVGNIGVAPDAFKGAVCQQFKSLYGEPLYEYSLPPASTTSDALAIAEIQNGYHELKSDDWTFLQTPQFDISSQPALGEDPARTKDPTRDFCRRFGHATARIDQRLFVDGGLLNWNPLDQNPSNFSNPYLLYSSLADLQLGMPKQYANLTKPSTVPDVSGGVLWADEVNKFFYQFGGEFQGAAQDFDSLPYYDALYDRWNTTDIPRDLNRVSFGAGVAVNDRAEGYYLGGWMSSNTSPGWVGNPIATANLVRFDMIKRTFNNITGPNLQGRAEGSIVYLPSGDNGLLVYFGGIVDPSRNGTVVASPMSTIHIYDILSAKWYTQRATGDVPASRRRFCAGATWPDDQSSYNIYLYGGISIPPNGTVFDDVYILSLPSFKWIRWWPAPGSPRSIRGHHTLTCNVINRAQMLVMGGSFPDIQECDAPDQSGTHNMDLSSNSTALWQLFKPNLTTYNIPPEIVAQIGGNSKGGATLRAPEKSWDSNDLAVYFTRIPSLTARTPTRAIPTSTTPAKTGTLTGGKRIGTIVGAVLGGLVVLALLLLLCLWLLKTTKRKRAERNAVKPPEELDGTSQPTEIYTEREGVDPKYYTPPEQHPALSMQAYFQAEQPQTPSHSPQQQQQHQHQQQQHQQQQQFQIYEMGDASGQSTPPLPPLASNQARSYSNGFSSPRSAVPPVSPPSAGGVFAMGPYRPAAQEPAEHPALRGQRSEKALGGRVGSR</sequence>
<accession>A0A517LLD6</accession>
<dbReference type="GO" id="GO:0005739">
    <property type="term" value="C:mitochondrion"/>
    <property type="evidence" value="ECO:0007669"/>
    <property type="project" value="TreeGrafter"/>
</dbReference>
<comment type="function">
    <text evidence="1">Catalyzes both the ATP-dependent activation of exogenously supplied lipoate to lipoyl-AMP and the transfer of the activated lipoyl onto the lipoyl domains of lipoate-dependent enzymes.</text>
</comment>
<gene>
    <name evidence="12" type="ORF">FKW77_004669</name>
</gene>
<dbReference type="Gene3D" id="3.30.930.10">
    <property type="entry name" value="Bira Bifunctional Protein, Domain 2"/>
    <property type="match status" value="1"/>
</dbReference>
<evidence type="ECO:0000313" key="12">
    <source>
        <dbReference type="EMBL" id="QDS76453.1"/>
    </source>
</evidence>
<dbReference type="InterPro" id="IPR004143">
    <property type="entry name" value="BPL_LPL_catalytic"/>
</dbReference>
<dbReference type="Pfam" id="PF01124">
    <property type="entry name" value="MAPEG"/>
    <property type="match status" value="1"/>
</dbReference>
<dbReference type="InterPro" id="IPR023352">
    <property type="entry name" value="MAPEG-like_dom_sf"/>
</dbReference>
<organism evidence="12 13">
    <name type="scientific">Venturia effusa</name>
    <dbReference type="NCBI Taxonomy" id="50376"/>
    <lineage>
        <taxon>Eukaryota</taxon>
        <taxon>Fungi</taxon>
        <taxon>Dikarya</taxon>
        <taxon>Ascomycota</taxon>
        <taxon>Pezizomycotina</taxon>
        <taxon>Dothideomycetes</taxon>
        <taxon>Pleosporomycetidae</taxon>
        <taxon>Venturiales</taxon>
        <taxon>Venturiaceae</taxon>
        <taxon>Venturia</taxon>
    </lineage>
</organism>
<dbReference type="Pfam" id="PF21948">
    <property type="entry name" value="LplA-B_cat"/>
    <property type="match status" value="1"/>
</dbReference>
<keyword evidence="8 10" id="KW-0472">Membrane</keyword>
<comment type="similarity">
    <text evidence="4">Belongs to the LplA family.</text>
</comment>
<dbReference type="GO" id="GO:0016020">
    <property type="term" value="C:membrane"/>
    <property type="evidence" value="ECO:0007669"/>
    <property type="project" value="UniProtKB-SubCell"/>
</dbReference>
<comment type="pathway">
    <text evidence="3">Protein modification; protein lipoylation via exogenous pathway; protein N(6)-(lipoyl)lysine from lipoate: step 2/2.</text>
</comment>
<dbReference type="InterPro" id="IPR015915">
    <property type="entry name" value="Kelch-typ_b-propeller"/>
</dbReference>
<evidence type="ECO:0000313" key="13">
    <source>
        <dbReference type="Proteomes" id="UP000316270"/>
    </source>
</evidence>
<feature type="transmembrane region" description="Helical" evidence="10">
    <location>
        <begin position="106"/>
        <end position="128"/>
    </location>
</feature>
<feature type="domain" description="BPL/LPL catalytic" evidence="11">
    <location>
        <begin position="141"/>
        <end position="356"/>
    </location>
</feature>
<dbReference type="GO" id="GO:0009249">
    <property type="term" value="P:protein lipoylation"/>
    <property type="evidence" value="ECO:0007669"/>
    <property type="project" value="InterPro"/>
</dbReference>
<dbReference type="PANTHER" id="PTHR12561:SF3">
    <property type="entry name" value="LIPOYLTRANSFERASE 1, MITOCHONDRIAL"/>
    <property type="match status" value="1"/>
</dbReference>
<dbReference type="Proteomes" id="UP000316270">
    <property type="component" value="Chromosome 15"/>
</dbReference>
<dbReference type="Gene3D" id="1.20.120.550">
    <property type="entry name" value="Membrane associated eicosanoid/glutathione metabolism-like domain"/>
    <property type="match status" value="1"/>
</dbReference>
<dbReference type="SUPFAM" id="SSF117281">
    <property type="entry name" value="Kelch motif"/>
    <property type="match status" value="1"/>
</dbReference>
<feature type="region of interest" description="Disordered" evidence="9">
    <location>
        <begin position="930"/>
        <end position="1043"/>
    </location>
</feature>
<comment type="subcellular location">
    <subcellularLocation>
        <location evidence="2">Membrane</location>
    </subcellularLocation>
</comment>
<keyword evidence="7 10" id="KW-1133">Transmembrane helix</keyword>
<evidence type="ECO:0000256" key="5">
    <source>
        <dbReference type="ARBA" id="ARBA00015925"/>
    </source>
</evidence>
<keyword evidence="6 10" id="KW-0812">Transmembrane</keyword>
<evidence type="ECO:0000256" key="8">
    <source>
        <dbReference type="ARBA" id="ARBA00023136"/>
    </source>
</evidence>
<reference evidence="12 13" key="1">
    <citation type="submission" date="2019-07" db="EMBL/GenBank/DDBJ databases">
        <title>Finished genome of Venturia effusa.</title>
        <authorList>
            <person name="Young C.A."/>
            <person name="Cox M.P."/>
            <person name="Ganley A.R.D."/>
            <person name="David W.J."/>
        </authorList>
    </citation>
    <scope>NUCLEOTIDE SEQUENCE [LARGE SCALE GENOMIC DNA]</scope>
    <source>
        <strain evidence="13">albino</strain>
    </source>
</reference>
<dbReference type="InterPro" id="IPR045864">
    <property type="entry name" value="aa-tRNA-synth_II/BPL/LPL"/>
</dbReference>
<feature type="transmembrane region" description="Helical" evidence="10">
    <location>
        <begin position="851"/>
        <end position="873"/>
    </location>
</feature>
<dbReference type="InterPro" id="IPR004562">
    <property type="entry name" value="LipoylTrfase_LipoateP_Ligase"/>
</dbReference>
<evidence type="ECO:0000256" key="10">
    <source>
        <dbReference type="SAM" id="Phobius"/>
    </source>
</evidence>
<dbReference type="AlphaFoldDB" id="A0A517LLD6"/>
<evidence type="ECO:0000256" key="9">
    <source>
        <dbReference type="SAM" id="MobiDB-lite"/>
    </source>
</evidence>
<protein>
    <recommendedName>
        <fullName evidence="5">Putative lipoate-protein ligase A</fullName>
    </recommendedName>
</protein>
<feature type="transmembrane region" description="Helical" evidence="10">
    <location>
        <begin position="12"/>
        <end position="31"/>
    </location>
</feature>